<evidence type="ECO:0000313" key="3">
    <source>
        <dbReference type="Proteomes" id="UP001224775"/>
    </source>
</evidence>
<accession>A0AAD8YIS7</accession>
<dbReference type="SMART" id="SM00148">
    <property type="entry name" value="PLCXc"/>
    <property type="match status" value="1"/>
</dbReference>
<dbReference type="InterPro" id="IPR051057">
    <property type="entry name" value="PI-PLC_domain"/>
</dbReference>
<comment type="caution">
    <text evidence="2">The sequence shown here is derived from an EMBL/GenBank/DDBJ whole genome shotgun (WGS) entry which is preliminary data.</text>
</comment>
<evidence type="ECO:0000313" key="2">
    <source>
        <dbReference type="EMBL" id="KAK1747336.1"/>
    </source>
</evidence>
<dbReference type="InterPro" id="IPR017946">
    <property type="entry name" value="PLC-like_Pdiesterase_TIM-brl"/>
</dbReference>
<name>A0AAD8YIS7_9STRA</name>
<dbReference type="SUPFAM" id="SSF51695">
    <property type="entry name" value="PLC-like phosphodiesterases"/>
    <property type="match status" value="1"/>
</dbReference>
<dbReference type="GO" id="GO:0008081">
    <property type="term" value="F:phosphoric diester hydrolase activity"/>
    <property type="evidence" value="ECO:0007669"/>
    <property type="project" value="InterPro"/>
</dbReference>
<dbReference type="Gene3D" id="3.20.20.190">
    <property type="entry name" value="Phosphatidylinositol (PI) phosphodiesterase"/>
    <property type="match status" value="1"/>
</dbReference>
<gene>
    <name evidence="2" type="ORF">QTG54_001299</name>
</gene>
<dbReference type="EMBL" id="JATAAI010000002">
    <property type="protein sequence ID" value="KAK1747336.1"/>
    <property type="molecule type" value="Genomic_DNA"/>
</dbReference>
<keyword evidence="3" id="KW-1185">Reference proteome</keyword>
<feature type="domain" description="Phosphatidylinositol-specific phospholipase C X" evidence="1">
    <location>
        <begin position="50"/>
        <end position="199"/>
    </location>
</feature>
<sequence>MNAADCLCSALALNCCQFAFLSQKKKSSPPRSIGSSSYPTNNNNDWMSKLDANKKLRDVVIPGTHNSASSTISKWALFSGVAACQNLTVHQQLNEGARYLDVRICGHKDDIVISHGIVKGGKLSDVVDEVEAFLCDNPKEFVIVEIKDETPMTSSQKHQVLHLIQSTFGERMITYKDLQTWFQLKQVTMGDIRRRLKNVLILIHNSFCFHRQGIEHDMNMVAKEFACFHNSTLLHDKWHNTTNSSDLLHRNLTHLRHLSRYDRDYMICNQLVLTPQPPRNLFDTVHLLFGLKSLQPISLAKQLYQKEDVLHCFVRDRPGLHWNIVSLDFIDCCPRFINFLIEINSSRSNT</sequence>
<proteinExistence type="predicted"/>
<dbReference type="PANTHER" id="PTHR13593:SF113">
    <property type="entry name" value="SI:DKEY-266F7.9"/>
    <property type="match status" value="1"/>
</dbReference>
<dbReference type="GO" id="GO:0006629">
    <property type="term" value="P:lipid metabolic process"/>
    <property type="evidence" value="ECO:0007669"/>
    <property type="project" value="InterPro"/>
</dbReference>
<dbReference type="InterPro" id="IPR000909">
    <property type="entry name" value="PLipase_C_PInositol-sp_X_dom"/>
</dbReference>
<dbReference type="PROSITE" id="PS50007">
    <property type="entry name" value="PIPLC_X_DOMAIN"/>
    <property type="match status" value="1"/>
</dbReference>
<dbReference type="AlphaFoldDB" id="A0AAD8YIS7"/>
<dbReference type="PANTHER" id="PTHR13593">
    <property type="match status" value="1"/>
</dbReference>
<organism evidence="2 3">
    <name type="scientific">Skeletonema marinoi</name>
    <dbReference type="NCBI Taxonomy" id="267567"/>
    <lineage>
        <taxon>Eukaryota</taxon>
        <taxon>Sar</taxon>
        <taxon>Stramenopiles</taxon>
        <taxon>Ochrophyta</taxon>
        <taxon>Bacillariophyta</taxon>
        <taxon>Coscinodiscophyceae</taxon>
        <taxon>Thalassiosirophycidae</taxon>
        <taxon>Thalassiosirales</taxon>
        <taxon>Skeletonemataceae</taxon>
        <taxon>Skeletonema</taxon>
        <taxon>Skeletonema marinoi-dohrnii complex</taxon>
    </lineage>
</organism>
<protein>
    <submittedName>
        <fullName evidence="2">Phosphoinositide-specific phospholipase C domain-containing protein</fullName>
    </submittedName>
</protein>
<dbReference type="Proteomes" id="UP001224775">
    <property type="component" value="Unassembled WGS sequence"/>
</dbReference>
<reference evidence="2" key="1">
    <citation type="submission" date="2023-06" db="EMBL/GenBank/DDBJ databases">
        <title>Survivors Of The Sea: Transcriptome response of Skeletonema marinoi to long-term dormancy.</title>
        <authorList>
            <person name="Pinder M.I.M."/>
            <person name="Kourtchenko O."/>
            <person name="Robertson E.K."/>
            <person name="Larsson T."/>
            <person name="Maumus F."/>
            <person name="Osuna-Cruz C.M."/>
            <person name="Vancaester E."/>
            <person name="Stenow R."/>
            <person name="Vandepoele K."/>
            <person name="Ploug H."/>
            <person name="Bruchert V."/>
            <person name="Godhe A."/>
            <person name="Topel M."/>
        </authorList>
    </citation>
    <scope>NUCLEOTIDE SEQUENCE</scope>
    <source>
        <strain evidence="2">R05AC</strain>
    </source>
</reference>
<dbReference type="Pfam" id="PF00388">
    <property type="entry name" value="PI-PLC-X"/>
    <property type="match status" value="1"/>
</dbReference>
<evidence type="ECO:0000259" key="1">
    <source>
        <dbReference type="SMART" id="SM00148"/>
    </source>
</evidence>